<dbReference type="PANTHER" id="PTHR31672">
    <property type="entry name" value="BNACNNG10540D PROTEIN"/>
    <property type="match status" value="1"/>
</dbReference>
<feature type="domain" description="F-box associated beta-propeller type 3" evidence="1">
    <location>
        <begin position="123"/>
        <end position="351"/>
    </location>
</feature>
<dbReference type="InterPro" id="IPR036047">
    <property type="entry name" value="F-box-like_dom_sf"/>
</dbReference>
<dbReference type="EMBL" id="CAKMRJ010001112">
    <property type="protein sequence ID" value="CAH1422384.1"/>
    <property type="molecule type" value="Genomic_DNA"/>
</dbReference>
<dbReference type="InterPro" id="IPR050796">
    <property type="entry name" value="SCF_F-box_component"/>
</dbReference>
<gene>
    <name evidence="2" type="ORF">LVIROSA_LOCUS9722</name>
</gene>
<dbReference type="InterPro" id="IPR015915">
    <property type="entry name" value="Kelch-typ_b-propeller"/>
</dbReference>
<dbReference type="PANTHER" id="PTHR31672:SF13">
    <property type="entry name" value="F-BOX PROTEIN CPR30-LIKE"/>
    <property type="match status" value="1"/>
</dbReference>
<dbReference type="InterPro" id="IPR013187">
    <property type="entry name" value="F-box-assoc_dom_typ3"/>
</dbReference>
<dbReference type="SUPFAM" id="SSF117281">
    <property type="entry name" value="Kelch motif"/>
    <property type="match status" value="1"/>
</dbReference>
<proteinExistence type="predicted"/>
<dbReference type="InterPro" id="IPR017451">
    <property type="entry name" value="F-box-assoc_interact_dom"/>
</dbReference>
<accession>A0AAU9M888</accession>
<evidence type="ECO:0000259" key="1">
    <source>
        <dbReference type="Pfam" id="PF08268"/>
    </source>
</evidence>
<protein>
    <recommendedName>
        <fullName evidence="1">F-box associated beta-propeller type 3 domain-containing protein</fullName>
    </recommendedName>
</protein>
<organism evidence="2 3">
    <name type="scientific">Lactuca virosa</name>
    <dbReference type="NCBI Taxonomy" id="75947"/>
    <lineage>
        <taxon>Eukaryota</taxon>
        <taxon>Viridiplantae</taxon>
        <taxon>Streptophyta</taxon>
        <taxon>Embryophyta</taxon>
        <taxon>Tracheophyta</taxon>
        <taxon>Spermatophyta</taxon>
        <taxon>Magnoliopsida</taxon>
        <taxon>eudicotyledons</taxon>
        <taxon>Gunneridae</taxon>
        <taxon>Pentapetalae</taxon>
        <taxon>asterids</taxon>
        <taxon>campanulids</taxon>
        <taxon>Asterales</taxon>
        <taxon>Asteraceae</taxon>
        <taxon>Cichorioideae</taxon>
        <taxon>Cichorieae</taxon>
        <taxon>Lactucinae</taxon>
        <taxon>Lactuca</taxon>
    </lineage>
</organism>
<comment type="caution">
    <text evidence="2">The sequence shown here is derived from an EMBL/GenBank/DDBJ whole genome shotgun (WGS) entry which is preliminary data.</text>
</comment>
<evidence type="ECO:0000313" key="2">
    <source>
        <dbReference type="EMBL" id="CAH1422384.1"/>
    </source>
</evidence>
<reference evidence="2 3" key="1">
    <citation type="submission" date="2022-01" db="EMBL/GenBank/DDBJ databases">
        <authorList>
            <person name="Xiong W."/>
            <person name="Schranz E."/>
        </authorList>
    </citation>
    <scope>NUCLEOTIDE SEQUENCE [LARGE SCALE GENOMIC DNA]</scope>
</reference>
<evidence type="ECO:0000313" key="3">
    <source>
        <dbReference type="Proteomes" id="UP001157418"/>
    </source>
</evidence>
<sequence>MEVAMNKCRKECEDEQMKRKKNEVHWFAFLPDDVVEDILKRLPYVFLRYNPKYVCRKWFNIINMILSDNSFFILQKSFGFTVRYVDVRAEGQGLEVKEQNLYFFGRIKSWYNEFLLITNPTRKRNSLYIYNIITQEKSFLPKCPTFFAHQDTSVCAMALFFDRLRGVYKVVHLFMGLSIQCYILQLEKDIVVSRVSSRWKKIKVPFYLDPRDVGELVSIQVQGRYFHWNVNCSKYLVSVDMIKEEVLQMSLPEPGERKRLYYSIFEMGGFLSLIDGVSWDKTDLWILKDFQSMKWEKLHSITVPDHGFVSASFRYPVCGVINKRYIVFMRSRHNKSLFSYDLKNRVFKELNILIDLGDLCVAHSSGPSGKTIREDVPVSF</sequence>
<keyword evidence="3" id="KW-1185">Reference proteome</keyword>
<name>A0AAU9M888_9ASTR</name>
<dbReference type="NCBIfam" id="TIGR01640">
    <property type="entry name" value="F_box_assoc_1"/>
    <property type="match status" value="1"/>
</dbReference>
<dbReference type="AlphaFoldDB" id="A0AAU9M888"/>
<dbReference type="SUPFAM" id="SSF81383">
    <property type="entry name" value="F-box domain"/>
    <property type="match status" value="1"/>
</dbReference>
<dbReference type="Pfam" id="PF08268">
    <property type="entry name" value="FBA_3"/>
    <property type="match status" value="1"/>
</dbReference>
<dbReference type="Proteomes" id="UP001157418">
    <property type="component" value="Unassembled WGS sequence"/>
</dbReference>